<keyword evidence="3" id="KW-1185">Reference proteome</keyword>
<dbReference type="Proteomes" id="UP000663879">
    <property type="component" value="Unassembled WGS sequence"/>
</dbReference>
<evidence type="ECO:0008006" key="4">
    <source>
        <dbReference type="Google" id="ProtNLM"/>
    </source>
</evidence>
<evidence type="ECO:0000256" key="1">
    <source>
        <dbReference type="SAM" id="MobiDB-lite"/>
    </source>
</evidence>
<comment type="caution">
    <text evidence="2">The sequence shown here is derived from an EMBL/GenBank/DDBJ whole genome shotgun (WGS) entry which is preliminary data.</text>
</comment>
<name>A0A814LKE4_9BILA</name>
<feature type="compositionally biased region" description="Low complexity" evidence="1">
    <location>
        <begin position="20"/>
        <end position="33"/>
    </location>
</feature>
<evidence type="ECO:0000313" key="2">
    <source>
        <dbReference type="EMBL" id="CAF1064481.1"/>
    </source>
</evidence>
<proteinExistence type="predicted"/>
<evidence type="ECO:0000313" key="3">
    <source>
        <dbReference type="Proteomes" id="UP000663879"/>
    </source>
</evidence>
<sequence length="158" mass="18180">MYFESNEINPQKQVFNRTPSTSKSSSKISTQQTTQTDSIFSTINEEINSLAQKTKSNKKILSEEKKSKYRTTVRNILKNSSEKKFEIKIFKIGDKVVHKTQIYNFFDSQSKFESLPKGSIEFVCIVCYTILNEKLGESSNLTPHLKNHNTLSDNQLNK</sequence>
<protein>
    <recommendedName>
        <fullName evidence="4">BED-type domain-containing protein</fullName>
    </recommendedName>
</protein>
<gene>
    <name evidence="2" type="ORF">OXX778_LOCUS19434</name>
</gene>
<feature type="region of interest" description="Disordered" evidence="1">
    <location>
        <begin position="1"/>
        <end position="33"/>
    </location>
</feature>
<feature type="compositionally biased region" description="Polar residues" evidence="1">
    <location>
        <begin position="1"/>
        <end position="19"/>
    </location>
</feature>
<reference evidence="2" key="1">
    <citation type="submission" date="2021-02" db="EMBL/GenBank/DDBJ databases">
        <authorList>
            <person name="Nowell W R."/>
        </authorList>
    </citation>
    <scope>NUCLEOTIDE SEQUENCE</scope>
    <source>
        <strain evidence="2">Ploen Becks lab</strain>
    </source>
</reference>
<organism evidence="2 3">
    <name type="scientific">Brachionus calyciflorus</name>
    <dbReference type="NCBI Taxonomy" id="104777"/>
    <lineage>
        <taxon>Eukaryota</taxon>
        <taxon>Metazoa</taxon>
        <taxon>Spiralia</taxon>
        <taxon>Gnathifera</taxon>
        <taxon>Rotifera</taxon>
        <taxon>Eurotatoria</taxon>
        <taxon>Monogononta</taxon>
        <taxon>Pseudotrocha</taxon>
        <taxon>Ploima</taxon>
        <taxon>Brachionidae</taxon>
        <taxon>Brachionus</taxon>
    </lineage>
</organism>
<accession>A0A814LKE4</accession>
<dbReference type="AlphaFoldDB" id="A0A814LKE4"/>
<dbReference type="EMBL" id="CAJNOC010005877">
    <property type="protein sequence ID" value="CAF1064481.1"/>
    <property type="molecule type" value="Genomic_DNA"/>
</dbReference>